<name>A0A814ZFH4_9BILA</name>
<dbReference type="Proteomes" id="UP000681720">
    <property type="component" value="Unassembled WGS sequence"/>
</dbReference>
<reference evidence="1" key="1">
    <citation type="submission" date="2021-02" db="EMBL/GenBank/DDBJ databases">
        <authorList>
            <person name="Nowell W R."/>
        </authorList>
    </citation>
    <scope>NUCLEOTIDE SEQUENCE</scope>
</reference>
<dbReference type="InterPro" id="IPR036047">
    <property type="entry name" value="F-box-like_dom_sf"/>
</dbReference>
<evidence type="ECO:0000313" key="2">
    <source>
        <dbReference type="EMBL" id="CAF5181383.1"/>
    </source>
</evidence>
<dbReference type="SUPFAM" id="SSF81383">
    <property type="entry name" value="F-box domain"/>
    <property type="match status" value="1"/>
</dbReference>
<dbReference type="Gene3D" id="1.20.1280.50">
    <property type="match status" value="1"/>
</dbReference>
<proteinExistence type="predicted"/>
<gene>
    <name evidence="2" type="ORF">GIL414_LOCUS69434</name>
    <name evidence="1" type="ORF">KQP761_LOCUS1889</name>
</gene>
<comment type="caution">
    <text evidence="1">The sequence shown here is derived from an EMBL/GenBank/DDBJ whole genome shotgun (WGS) entry which is preliminary data.</text>
</comment>
<sequence>METSILGLPNELIEMIIFYIIGQPWKDDVHDFLSVTSTCRDFRRFAQDERYWRIMALRRDPTCEQSSDTIKWSDYCKEIFHQRTIPGDQLREHISRYNDNYFCTIEKVSIWPRKIRVHIDERGDYSLGTIQDPTQSIIALVETNFSTFNRPIGVRTNHSRFSIADERSEYVGYLDFPYNISLNAIGKNLIFQYGTSGYTNTILFHIDRTFIRKYNLVPLLKKFSKVSKQPTLLRTKSV</sequence>
<evidence type="ECO:0000313" key="3">
    <source>
        <dbReference type="Proteomes" id="UP000663834"/>
    </source>
</evidence>
<dbReference type="Proteomes" id="UP000663834">
    <property type="component" value="Unassembled WGS sequence"/>
</dbReference>
<organism evidence="1 3">
    <name type="scientific">Rotaria magnacalcarata</name>
    <dbReference type="NCBI Taxonomy" id="392030"/>
    <lineage>
        <taxon>Eukaryota</taxon>
        <taxon>Metazoa</taxon>
        <taxon>Spiralia</taxon>
        <taxon>Gnathifera</taxon>
        <taxon>Rotifera</taxon>
        <taxon>Eurotatoria</taxon>
        <taxon>Bdelloidea</taxon>
        <taxon>Philodinida</taxon>
        <taxon>Philodinidae</taxon>
        <taxon>Rotaria</taxon>
    </lineage>
</organism>
<accession>A0A814ZFH4</accession>
<dbReference type="AlphaFoldDB" id="A0A814ZFH4"/>
<evidence type="ECO:0000313" key="1">
    <source>
        <dbReference type="EMBL" id="CAF1242905.1"/>
    </source>
</evidence>
<dbReference type="EMBL" id="CAJNOW010000122">
    <property type="protein sequence ID" value="CAF1242905.1"/>
    <property type="molecule type" value="Genomic_DNA"/>
</dbReference>
<protein>
    <recommendedName>
        <fullName evidence="4">F-box domain-containing protein</fullName>
    </recommendedName>
</protein>
<dbReference type="EMBL" id="CAJOBJ010330106">
    <property type="protein sequence ID" value="CAF5181383.1"/>
    <property type="molecule type" value="Genomic_DNA"/>
</dbReference>
<dbReference type="OrthoDB" id="9977446at2759"/>
<evidence type="ECO:0008006" key="4">
    <source>
        <dbReference type="Google" id="ProtNLM"/>
    </source>
</evidence>